<organism evidence="2 3">
    <name type="scientific">Paracidovorax wautersii</name>
    <dbReference type="NCBI Taxonomy" id="1177982"/>
    <lineage>
        <taxon>Bacteria</taxon>
        <taxon>Pseudomonadati</taxon>
        <taxon>Pseudomonadota</taxon>
        <taxon>Betaproteobacteria</taxon>
        <taxon>Burkholderiales</taxon>
        <taxon>Comamonadaceae</taxon>
        <taxon>Paracidovorax</taxon>
    </lineage>
</organism>
<keyword evidence="3" id="KW-1185">Reference proteome</keyword>
<feature type="chain" id="PRO_5011441230" evidence="1">
    <location>
        <begin position="28"/>
        <end position="50"/>
    </location>
</feature>
<evidence type="ECO:0000313" key="3">
    <source>
        <dbReference type="Proteomes" id="UP000199119"/>
    </source>
</evidence>
<dbReference type="Proteomes" id="UP000199119">
    <property type="component" value="Unassembled WGS sequence"/>
</dbReference>
<dbReference type="STRING" id="1177982.SAMN04489711_111117"/>
<dbReference type="EMBL" id="FONX01000011">
    <property type="protein sequence ID" value="SFF06813.1"/>
    <property type="molecule type" value="Genomic_DNA"/>
</dbReference>
<protein>
    <submittedName>
        <fullName evidence="2">Uncharacterized protein</fullName>
    </submittedName>
</protein>
<feature type="signal peptide" evidence="1">
    <location>
        <begin position="1"/>
        <end position="27"/>
    </location>
</feature>
<evidence type="ECO:0000256" key="1">
    <source>
        <dbReference type="SAM" id="SignalP"/>
    </source>
</evidence>
<evidence type="ECO:0000313" key="2">
    <source>
        <dbReference type="EMBL" id="SFF06813.1"/>
    </source>
</evidence>
<sequence length="50" mass="5242">MSTFRITLLTLWLSFTLIALATASAMAQPLSGTFAMPDAAMAAAADIPLR</sequence>
<dbReference type="AlphaFoldDB" id="A0A1I2FP58"/>
<dbReference type="RefSeq" id="WP_175518524.1">
    <property type="nucleotide sequence ID" value="NZ_FONX01000011.1"/>
</dbReference>
<proteinExistence type="predicted"/>
<keyword evidence="1" id="KW-0732">Signal</keyword>
<reference evidence="3" key="1">
    <citation type="submission" date="2016-10" db="EMBL/GenBank/DDBJ databases">
        <authorList>
            <person name="Varghese N."/>
            <person name="Submissions S."/>
        </authorList>
    </citation>
    <scope>NUCLEOTIDE SEQUENCE [LARGE SCALE GENOMIC DNA]</scope>
    <source>
        <strain evidence="3">DSM 27981</strain>
    </source>
</reference>
<accession>A0A1I2FP58</accession>
<gene>
    <name evidence="2" type="ORF">SAMN04489711_111117</name>
</gene>
<name>A0A1I2FP58_9BURK</name>